<sequence>MVKKKGKKFWISSVLGVIIFIFLIVSVSNSAAATKRADKEVSDLESNLDEKNSRIAELEDDLEEKDSTIAELNKKVEEAEPWFKLSKKEQERKIAEEKKKEEAEKAAAAKKAAEEEKARLAAEEAERKKQEEKEKQGYETGITFEQLARTPDDYEGEKVTFSGKVVQVIEGEDTTVQLRIAVNDDYDKVIFAEYDSSIVDSRVLEDDQITIMGISSGLLSYESTMGGTITIPSIIVDKIEQ</sequence>
<gene>
    <name evidence="2" type="ORF">CFK37_08710</name>
</gene>
<keyword evidence="3" id="KW-1185">Reference proteome</keyword>
<reference evidence="2 3" key="1">
    <citation type="submission" date="2017-07" db="EMBL/GenBank/DDBJ databases">
        <title>Virgibacillus sp. LM2416.</title>
        <authorList>
            <person name="Tak E.J."/>
            <person name="Bae J.-W."/>
        </authorList>
    </citation>
    <scope>NUCLEOTIDE SEQUENCE [LARGE SCALE GENOMIC DNA]</scope>
    <source>
        <strain evidence="2 3">LM2416</strain>
    </source>
</reference>
<evidence type="ECO:0000313" key="2">
    <source>
        <dbReference type="EMBL" id="ASK62235.1"/>
    </source>
</evidence>
<proteinExistence type="predicted"/>
<protein>
    <submittedName>
        <fullName evidence="2">Toxin regulator</fullName>
    </submittedName>
</protein>
<accession>A0A220U2G7</accession>
<organism evidence="2 3">
    <name type="scientific">Virgibacillus phasianinus</name>
    <dbReference type="NCBI Taxonomy" id="2017483"/>
    <lineage>
        <taxon>Bacteria</taxon>
        <taxon>Bacillati</taxon>
        <taxon>Bacillota</taxon>
        <taxon>Bacilli</taxon>
        <taxon>Bacillales</taxon>
        <taxon>Bacillaceae</taxon>
        <taxon>Virgibacillus</taxon>
    </lineage>
</organism>
<dbReference type="RefSeq" id="WP_089061495.1">
    <property type="nucleotide sequence ID" value="NZ_CP022315.1"/>
</dbReference>
<evidence type="ECO:0000313" key="3">
    <source>
        <dbReference type="Proteomes" id="UP000198312"/>
    </source>
</evidence>
<dbReference type="KEGG" id="vil:CFK37_08710"/>
<dbReference type="EMBL" id="CP022315">
    <property type="protein sequence ID" value="ASK62235.1"/>
    <property type="molecule type" value="Genomic_DNA"/>
</dbReference>
<name>A0A220U2G7_9BACI</name>
<feature type="compositionally biased region" description="Basic and acidic residues" evidence="1">
    <location>
        <begin position="105"/>
        <end position="137"/>
    </location>
</feature>
<dbReference type="AlphaFoldDB" id="A0A220U2G7"/>
<dbReference type="Gene3D" id="1.20.5.170">
    <property type="match status" value="1"/>
</dbReference>
<feature type="region of interest" description="Disordered" evidence="1">
    <location>
        <begin position="105"/>
        <end position="143"/>
    </location>
</feature>
<dbReference type="OrthoDB" id="1656098at2"/>
<evidence type="ECO:0000256" key="1">
    <source>
        <dbReference type="SAM" id="MobiDB-lite"/>
    </source>
</evidence>
<dbReference type="Proteomes" id="UP000198312">
    <property type="component" value="Chromosome"/>
</dbReference>